<dbReference type="Proteomes" id="UP000767327">
    <property type="component" value="Unassembled WGS sequence"/>
</dbReference>
<reference evidence="2" key="1">
    <citation type="journal article" date="2020" name="Biotechnol. Biofuels">
        <title>New insights from the biogas microbiome by comprehensive genome-resolved metagenomics of nearly 1600 species originating from multiple anaerobic digesters.</title>
        <authorList>
            <person name="Campanaro S."/>
            <person name="Treu L."/>
            <person name="Rodriguez-R L.M."/>
            <person name="Kovalovszki A."/>
            <person name="Ziels R.M."/>
            <person name="Maus I."/>
            <person name="Zhu X."/>
            <person name="Kougias P.G."/>
            <person name="Basile A."/>
            <person name="Luo G."/>
            <person name="Schluter A."/>
            <person name="Konstantinidis K.T."/>
            <person name="Angelidaki I."/>
        </authorList>
    </citation>
    <scope>NUCLEOTIDE SEQUENCE</scope>
    <source>
        <strain evidence="2">AS01afH2WH_6</strain>
    </source>
</reference>
<name>A0A971ICS9_9BIFI</name>
<dbReference type="Gene3D" id="3.40.630.30">
    <property type="match status" value="1"/>
</dbReference>
<accession>A0A971ICS9</accession>
<dbReference type="EMBL" id="JAAXZR010000019">
    <property type="protein sequence ID" value="NLT79551.1"/>
    <property type="molecule type" value="Genomic_DNA"/>
</dbReference>
<dbReference type="SUPFAM" id="SSF55729">
    <property type="entry name" value="Acyl-CoA N-acyltransferases (Nat)"/>
    <property type="match status" value="1"/>
</dbReference>
<evidence type="ECO:0000259" key="1">
    <source>
        <dbReference type="PROSITE" id="PS51186"/>
    </source>
</evidence>
<dbReference type="Pfam" id="PF00583">
    <property type="entry name" value="Acetyltransf_1"/>
    <property type="match status" value="1"/>
</dbReference>
<dbReference type="PROSITE" id="PS51186">
    <property type="entry name" value="GNAT"/>
    <property type="match status" value="1"/>
</dbReference>
<dbReference type="InterPro" id="IPR016181">
    <property type="entry name" value="Acyl_CoA_acyltransferase"/>
</dbReference>
<protein>
    <submittedName>
        <fullName evidence="2">GNAT family N-acetyltransferase</fullName>
    </submittedName>
</protein>
<organism evidence="2 3">
    <name type="scientific">Bifidobacterium crudilactis</name>
    <dbReference type="NCBI Taxonomy" id="327277"/>
    <lineage>
        <taxon>Bacteria</taxon>
        <taxon>Bacillati</taxon>
        <taxon>Actinomycetota</taxon>
        <taxon>Actinomycetes</taxon>
        <taxon>Bifidobacteriales</taxon>
        <taxon>Bifidobacteriaceae</taxon>
        <taxon>Bifidobacterium</taxon>
    </lineage>
</organism>
<proteinExistence type="predicted"/>
<dbReference type="RefSeq" id="WP_273173423.1">
    <property type="nucleotide sequence ID" value="NZ_CP181270.1"/>
</dbReference>
<dbReference type="AlphaFoldDB" id="A0A971ICS9"/>
<feature type="domain" description="N-acetyltransferase" evidence="1">
    <location>
        <begin position="6"/>
        <end position="159"/>
    </location>
</feature>
<sequence>MEHDDVSLLAYNPTFDKALGNYQLSDLSFTGTPEHAIRASRLSDEYHPVLLVTGHGEIPTFLVLDYGDDKYRYTKRSDSMLIRSFSTDDRFHRRGFAHLALTLLPDYVHAAYENIHELVLGVNAANRPAQKLYEGSGFVKLPETYQGPKGKQFIYHQVL</sequence>
<reference evidence="2" key="2">
    <citation type="submission" date="2020-01" db="EMBL/GenBank/DDBJ databases">
        <authorList>
            <person name="Campanaro S."/>
        </authorList>
    </citation>
    <scope>NUCLEOTIDE SEQUENCE</scope>
    <source>
        <strain evidence="2">AS01afH2WH_6</strain>
    </source>
</reference>
<dbReference type="InterPro" id="IPR000182">
    <property type="entry name" value="GNAT_dom"/>
</dbReference>
<evidence type="ECO:0000313" key="2">
    <source>
        <dbReference type="EMBL" id="NLT79551.1"/>
    </source>
</evidence>
<dbReference type="GO" id="GO:0016747">
    <property type="term" value="F:acyltransferase activity, transferring groups other than amino-acyl groups"/>
    <property type="evidence" value="ECO:0007669"/>
    <property type="project" value="InterPro"/>
</dbReference>
<evidence type="ECO:0000313" key="3">
    <source>
        <dbReference type="Proteomes" id="UP000767327"/>
    </source>
</evidence>
<gene>
    <name evidence="2" type="ORF">GXW98_04595</name>
</gene>
<comment type="caution">
    <text evidence="2">The sequence shown here is derived from an EMBL/GenBank/DDBJ whole genome shotgun (WGS) entry which is preliminary data.</text>
</comment>